<evidence type="ECO:0008006" key="3">
    <source>
        <dbReference type="Google" id="ProtNLM"/>
    </source>
</evidence>
<sequence length="200" mass="22149">MSRGYAWIRPLLERWGELRAQPASDWQGEFALPPDLLDFYRQIGPWGGVHHANIGPVGLDLPCGGNPVSIPPLQHLWSRQAGYRWHGLSGERLRGWKDEWLVIAHEGSHPFIYDLRSGRVYFDLAGGDWNPRLIAGDAATALGAIATVADAYTALGEDALDEDGALRPQARAQVRDALAAFLDADAARADALLQAWRWYE</sequence>
<dbReference type="AlphaFoldDB" id="A0A371K473"/>
<protein>
    <recommendedName>
        <fullName evidence="3">SMI1/KNR4 family protein</fullName>
    </recommendedName>
</protein>
<evidence type="ECO:0000313" key="1">
    <source>
        <dbReference type="EMBL" id="RDZ28647.1"/>
    </source>
</evidence>
<dbReference type="OrthoDB" id="8444591at2"/>
<evidence type="ECO:0000313" key="2">
    <source>
        <dbReference type="Proteomes" id="UP000264492"/>
    </source>
</evidence>
<keyword evidence="2" id="KW-1185">Reference proteome</keyword>
<dbReference type="RefSeq" id="WP_115858086.1">
    <property type="nucleotide sequence ID" value="NZ_QTSU01000001.1"/>
</dbReference>
<name>A0A371K473_9GAMM</name>
<proteinExistence type="predicted"/>
<gene>
    <name evidence="1" type="ORF">DX914_05845</name>
</gene>
<dbReference type="Proteomes" id="UP000264492">
    <property type="component" value="Unassembled WGS sequence"/>
</dbReference>
<accession>A0A371K473</accession>
<reference evidence="1 2" key="1">
    <citation type="submission" date="2018-08" db="EMBL/GenBank/DDBJ databases">
        <title>Lysobacter sp. zong2l5, whole genome shotgun sequence.</title>
        <authorList>
            <person name="Zhang X."/>
            <person name="Feng G."/>
            <person name="Zhu H."/>
        </authorList>
    </citation>
    <scope>NUCLEOTIDE SEQUENCE [LARGE SCALE GENOMIC DNA]</scope>
    <source>
        <strain evidence="2">zong2l5</strain>
    </source>
</reference>
<dbReference type="EMBL" id="QTSU01000001">
    <property type="protein sequence ID" value="RDZ28647.1"/>
    <property type="molecule type" value="Genomic_DNA"/>
</dbReference>
<comment type="caution">
    <text evidence="1">The sequence shown here is derived from an EMBL/GenBank/DDBJ whole genome shotgun (WGS) entry which is preliminary data.</text>
</comment>
<organism evidence="1 2">
    <name type="scientific">Lysobacter silvisoli</name>
    <dbReference type="NCBI Taxonomy" id="2293254"/>
    <lineage>
        <taxon>Bacteria</taxon>
        <taxon>Pseudomonadati</taxon>
        <taxon>Pseudomonadota</taxon>
        <taxon>Gammaproteobacteria</taxon>
        <taxon>Lysobacterales</taxon>
        <taxon>Lysobacteraceae</taxon>
        <taxon>Lysobacter</taxon>
    </lineage>
</organism>